<reference evidence="3 4" key="1">
    <citation type="submission" date="2016-10" db="EMBL/GenBank/DDBJ databases">
        <authorList>
            <person name="de Groot N.N."/>
        </authorList>
    </citation>
    <scope>NUCLEOTIDE SEQUENCE [LARGE SCALE GENOMIC DNA]</scope>
    <source>
        <strain evidence="3 4">CGMCC 4.2026</strain>
    </source>
</reference>
<dbReference type="Proteomes" id="UP000181951">
    <property type="component" value="Unassembled WGS sequence"/>
</dbReference>
<dbReference type="GO" id="GO:0003824">
    <property type="term" value="F:catalytic activity"/>
    <property type="evidence" value="ECO:0007669"/>
    <property type="project" value="UniProtKB-ARBA"/>
</dbReference>
<feature type="chain" id="PRO_5010322030" evidence="1">
    <location>
        <begin position="29"/>
        <end position="282"/>
    </location>
</feature>
<dbReference type="SUPFAM" id="SSF53474">
    <property type="entry name" value="alpha/beta-Hydrolases"/>
    <property type="match status" value="1"/>
</dbReference>
<protein>
    <submittedName>
        <fullName evidence="3">Pimeloyl-ACP methyl ester carboxylesterase</fullName>
    </submittedName>
</protein>
<dbReference type="InterPro" id="IPR000073">
    <property type="entry name" value="AB_hydrolase_1"/>
</dbReference>
<evidence type="ECO:0000259" key="2">
    <source>
        <dbReference type="Pfam" id="PF12697"/>
    </source>
</evidence>
<evidence type="ECO:0000313" key="3">
    <source>
        <dbReference type="EMBL" id="SEO46731.1"/>
    </source>
</evidence>
<dbReference type="PANTHER" id="PTHR37017">
    <property type="entry name" value="AB HYDROLASE-1 DOMAIN-CONTAINING PROTEIN-RELATED"/>
    <property type="match status" value="1"/>
</dbReference>
<feature type="signal peptide" evidence="1">
    <location>
        <begin position="1"/>
        <end position="28"/>
    </location>
</feature>
<proteinExistence type="predicted"/>
<dbReference type="OrthoDB" id="9814966at2"/>
<dbReference type="InterPro" id="IPR029058">
    <property type="entry name" value="AB_hydrolase_fold"/>
</dbReference>
<organism evidence="3 4">
    <name type="scientific">Actinacidiphila rubida</name>
    <dbReference type="NCBI Taxonomy" id="310780"/>
    <lineage>
        <taxon>Bacteria</taxon>
        <taxon>Bacillati</taxon>
        <taxon>Actinomycetota</taxon>
        <taxon>Actinomycetes</taxon>
        <taxon>Kitasatosporales</taxon>
        <taxon>Streptomycetaceae</taxon>
        <taxon>Actinacidiphila</taxon>
    </lineage>
</organism>
<keyword evidence="4" id="KW-1185">Reference proteome</keyword>
<dbReference type="Pfam" id="PF12697">
    <property type="entry name" value="Abhydrolase_6"/>
    <property type="match status" value="1"/>
</dbReference>
<evidence type="ECO:0000313" key="4">
    <source>
        <dbReference type="Proteomes" id="UP000181951"/>
    </source>
</evidence>
<dbReference type="EMBL" id="FODD01000027">
    <property type="protein sequence ID" value="SEO46731.1"/>
    <property type="molecule type" value="Genomic_DNA"/>
</dbReference>
<gene>
    <name evidence="3" type="ORF">SAMN05216267_102770</name>
</gene>
<sequence length="282" mass="29207">MMRRITKRSAVVAAGVALAAGLTPLAVASSPAHHAPTAPKPTVVLVHGAWSDSSSWGGVIKRLQHDGYTVDAAPLPLRGLASDSTYVSDYLKTISGPIVLVGHSYGGSVITNAARGNTNVKALVYIAAFAPDAGETAGGLSAKFPGSHITDDPTAPVPTALNPVPYTQADGTTGIDLYLKPDHYRDLFLDSSVSDSDVAALAAEQRPITVQALNEPSGAPAWKTIPSWYLVADQDHAIPPAAERFMAQRAHAHTVEVNAPHVVALTDPGAVSNLVEQAAGAH</sequence>
<dbReference type="PANTHER" id="PTHR37017:SF11">
    <property type="entry name" value="ESTERASE_LIPASE_THIOESTERASE DOMAIN-CONTAINING PROTEIN"/>
    <property type="match status" value="1"/>
</dbReference>
<dbReference type="STRING" id="310780.SAMN05216267_102770"/>
<dbReference type="Gene3D" id="3.40.50.1820">
    <property type="entry name" value="alpha/beta hydrolase"/>
    <property type="match status" value="1"/>
</dbReference>
<dbReference type="AlphaFoldDB" id="A0A1H8PYA2"/>
<accession>A0A1H8PYA2</accession>
<name>A0A1H8PYA2_9ACTN</name>
<keyword evidence="1" id="KW-0732">Signal</keyword>
<dbReference type="InterPro" id="IPR052897">
    <property type="entry name" value="Sec-Metab_Biosynth_Hydrolase"/>
</dbReference>
<feature type="domain" description="AB hydrolase-1" evidence="2">
    <location>
        <begin position="43"/>
        <end position="271"/>
    </location>
</feature>
<dbReference type="RefSeq" id="WP_107451554.1">
    <property type="nucleotide sequence ID" value="NZ_FODD01000027.1"/>
</dbReference>
<evidence type="ECO:0000256" key="1">
    <source>
        <dbReference type="SAM" id="SignalP"/>
    </source>
</evidence>